<keyword evidence="1" id="KW-0732">Signal</keyword>
<reference evidence="3" key="1">
    <citation type="submission" date="2017-01" db="EMBL/GenBank/DDBJ databases">
        <title>Comparative genomics of anhydrobiosis in the tardigrade Hypsibius dujardini.</title>
        <authorList>
            <person name="Yoshida Y."/>
            <person name="Koutsovoulos G."/>
            <person name="Laetsch D."/>
            <person name="Stevens L."/>
            <person name="Kumar S."/>
            <person name="Horikawa D."/>
            <person name="Ishino K."/>
            <person name="Komine S."/>
            <person name="Tomita M."/>
            <person name="Blaxter M."/>
            <person name="Arakawa K."/>
        </authorList>
    </citation>
    <scope>NUCLEOTIDE SEQUENCE [LARGE SCALE GENOMIC DNA]</scope>
    <source>
        <strain evidence="3">Z151</strain>
    </source>
</reference>
<accession>A0A1W0WAU2</accession>
<dbReference type="AlphaFoldDB" id="A0A1W0WAU2"/>
<organism evidence="2 3">
    <name type="scientific">Hypsibius exemplaris</name>
    <name type="common">Freshwater tardigrade</name>
    <dbReference type="NCBI Taxonomy" id="2072580"/>
    <lineage>
        <taxon>Eukaryota</taxon>
        <taxon>Metazoa</taxon>
        <taxon>Ecdysozoa</taxon>
        <taxon>Tardigrada</taxon>
        <taxon>Eutardigrada</taxon>
        <taxon>Parachela</taxon>
        <taxon>Hypsibioidea</taxon>
        <taxon>Hypsibiidae</taxon>
        <taxon>Hypsibius</taxon>
    </lineage>
</organism>
<protein>
    <submittedName>
        <fullName evidence="2">Uncharacterized protein</fullName>
    </submittedName>
</protein>
<evidence type="ECO:0000313" key="3">
    <source>
        <dbReference type="Proteomes" id="UP000192578"/>
    </source>
</evidence>
<feature type="chain" id="PRO_5013297587" evidence="1">
    <location>
        <begin position="19"/>
        <end position="155"/>
    </location>
</feature>
<dbReference type="EMBL" id="MTYJ01000148">
    <property type="protein sequence ID" value="OQV12298.1"/>
    <property type="molecule type" value="Genomic_DNA"/>
</dbReference>
<name>A0A1W0WAU2_HYPEX</name>
<gene>
    <name evidence="2" type="ORF">BV898_13410</name>
</gene>
<dbReference type="Proteomes" id="UP000192578">
    <property type="component" value="Unassembled WGS sequence"/>
</dbReference>
<feature type="signal peptide" evidence="1">
    <location>
        <begin position="1"/>
        <end position="18"/>
    </location>
</feature>
<evidence type="ECO:0000313" key="2">
    <source>
        <dbReference type="EMBL" id="OQV12298.1"/>
    </source>
</evidence>
<comment type="caution">
    <text evidence="2">The sequence shown here is derived from an EMBL/GenBank/DDBJ whole genome shotgun (WGS) entry which is preliminary data.</text>
</comment>
<evidence type="ECO:0000256" key="1">
    <source>
        <dbReference type="SAM" id="SignalP"/>
    </source>
</evidence>
<proteinExistence type="predicted"/>
<sequence>MITAKFVVLMTLGMLVSQRETSARLSGNNDAANLAVESGKSTDPKQKSSNQPSDYYCDVRADAWTEIISCCPVTYNVSWNDIGSKICAHGEDRTENDQPPANVRHKLNEVVLAIRNSTELWTMAQCYYSAPSAFHCDFSKPSSGLDALKARFAKP</sequence>
<keyword evidence="3" id="KW-1185">Reference proteome</keyword>